<dbReference type="EMBL" id="JAPFFK010000010">
    <property type="protein sequence ID" value="KAJ6740595.1"/>
    <property type="molecule type" value="Genomic_DNA"/>
</dbReference>
<reference evidence="1" key="2">
    <citation type="journal article" date="2023" name="Int. J. Mol. Sci.">
        <title>De Novo Assembly and Annotation of 11 Diverse Shrub Willow (Salix) Genomes Reveals Novel Gene Organization in Sex-Linked Regions.</title>
        <authorList>
            <person name="Hyden B."/>
            <person name="Feng K."/>
            <person name="Yates T.B."/>
            <person name="Jawdy S."/>
            <person name="Cereghino C."/>
            <person name="Smart L.B."/>
            <person name="Muchero W."/>
        </authorList>
    </citation>
    <scope>NUCLEOTIDE SEQUENCE</scope>
    <source>
        <tissue evidence="1">Shoot tip</tissue>
    </source>
</reference>
<dbReference type="Proteomes" id="UP001151532">
    <property type="component" value="Chromosome 7"/>
</dbReference>
<name>A0A9Q0ZN04_SALPP</name>
<organism evidence="1 2">
    <name type="scientific">Salix purpurea</name>
    <name type="common">Purple osier willow</name>
    <dbReference type="NCBI Taxonomy" id="77065"/>
    <lineage>
        <taxon>Eukaryota</taxon>
        <taxon>Viridiplantae</taxon>
        <taxon>Streptophyta</taxon>
        <taxon>Embryophyta</taxon>
        <taxon>Tracheophyta</taxon>
        <taxon>Spermatophyta</taxon>
        <taxon>Magnoliopsida</taxon>
        <taxon>eudicotyledons</taxon>
        <taxon>Gunneridae</taxon>
        <taxon>Pentapetalae</taxon>
        <taxon>rosids</taxon>
        <taxon>fabids</taxon>
        <taxon>Malpighiales</taxon>
        <taxon>Salicaceae</taxon>
        <taxon>Saliceae</taxon>
        <taxon>Salix</taxon>
    </lineage>
</organism>
<comment type="caution">
    <text evidence="1">The sequence shown here is derived from an EMBL/GenBank/DDBJ whole genome shotgun (WGS) entry which is preliminary data.</text>
</comment>
<dbReference type="AlphaFoldDB" id="A0A9Q0ZN04"/>
<protein>
    <submittedName>
        <fullName evidence="1">TRANSPORTER putative (DUF179)-RELATED</fullName>
    </submittedName>
</protein>
<dbReference type="PANTHER" id="PTHR31984">
    <property type="entry name" value="TRANSPORTER, PUTATIVE (DUF179)-RELATED"/>
    <property type="match status" value="1"/>
</dbReference>
<dbReference type="Gene3D" id="3.40.1740.10">
    <property type="entry name" value="VC0467-like"/>
    <property type="match status" value="1"/>
</dbReference>
<dbReference type="OrthoDB" id="1910803at2759"/>
<sequence length="192" mass="22118">MDKILIQQYLQTSNQYSCLWTGHLTYQKQEEGARQFLIIAGCGWLNTQPFDKSRILIIKSDQNTGFQGLIYNKHMRWDTLQELEEESKLLKEAPLSFGGPLVTCGMPLVALTRRAVGSQYPEVAPGTYFLGQSATLHEIEEIRSGNQRVSDYWFFLGFSSWGWDQLFDEIAQGAGNLSEEHEKELLDWPWLY</sequence>
<proteinExistence type="predicted"/>
<accession>A0A9Q0ZN04</accession>
<dbReference type="SUPFAM" id="SSF143456">
    <property type="entry name" value="VC0467-like"/>
    <property type="match status" value="1"/>
</dbReference>
<dbReference type="PANTHER" id="PTHR31984:SF12">
    <property type="entry name" value="THIOREDOXIN DOMAIN-CONTAINING PROTEIN"/>
    <property type="match status" value="1"/>
</dbReference>
<keyword evidence="2" id="KW-1185">Reference proteome</keyword>
<dbReference type="Pfam" id="PF02622">
    <property type="entry name" value="DUF179"/>
    <property type="match status" value="1"/>
</dbReference>
<reference evidence="1" key="1">
    <citation type="submission" date="2022-11" db="EMBL/GenBank/DDBJ databases">
        <authorList>
            <person name="Hyden B.L."/>
            <person name="Feng K."/>
            <person name="Yates T."/>
            <person name="Jawdy S."/>
            <person name="Smart L.B."/>
            <person name="Muchero W."/>
        </authorList>
    </citation>
    <scope>NUCLEOTIDE SEQUENCE</scope>
    <source>
        <tissue evidence="1">Shoot tip</tissue>
    </source>
</reference>
<evidence type="ECO:0000313" key="1">
    <source>
        <dbReference type="EMBL" id="KAJ6740595.1"/>
    </source>
</evidence>
<evidence type="ECO:0000313" key="2">
    <source>
        <dbReference type="Proteomes" id="UP001151532"/>
    </source>
</evidence>
<dbReference type="InterPro" id="IPR003774">
    <property type="entry name" value="AlgH-like"/>
</dbReference>
<gene>
    <name evidence="1" type="ORF">OIU79_000664</name>
</gene>